<dbReference type="PANTHER" id="PTHR47704:SF1">
    <property type="entry name" value="POTASSIUM TRANSPORTER KIMA"/>
    <property type="match status" value="1"/>
</dbReference>
<dbReference type="AlphaFoldDB" id="A0A1Q5SU55"/>
<dbReference type="EMBL" id="MQMG01000037">
    <property type="protein sequence ID" value="OKO91541.1"/>
    <property type="molecule type" value="Genomic_DNA"/>
</dbReference>
<protein>
    <submittedName>
        <fullName evidence="1">Amino acid permease</fullName>
    </submittedName>
</protein>
<reference evidence="2" key="2">
    <citation type="submission" date="2017-01" db="EMBL/GenBank/DDBJ databases">
        <title>Genome sequencing and annotation of Geobacillus sp. 1017, a Hydrocarbon-Oxidizing Thermophilic Bacterium Isolated from a Heavy Oil Reservoir (China).</title>
        <authorList>
            <person name="Kadnikov V.V."/>
            <person name="Mardanov A.V."/>
            <person name="Poltaraus A.B."/>
            <person name="Sokolova D.S."/>
            <person name="Semenova E.M."/>
            <person name="Ravin N.V."/>
            <person name="Tourova T.P."/>
            <person name="Nazina T.N."/>
        </authorList>
    </citation>
    <scope>NUCLEOTIDE SEQUENCE [LARGE SCALE GENOMIC DNA]</scope>
    <source>
        <strain evidence="2">1017</strain>
    </source>
</reference>
<sequence>MASLKRLLIGKPMETKQLKHEKLPKWKALAVFFFRCPVIGGLRDGRNFACACFIRDQRLFLLAADRCGDFSIALVSDVVVSANYLRVSVWRRGVCCRPRPFGDENQFSGWGGAHDRFSGVSKVVAQSVQYARSISDDITALSIIFDEKDEQKLRQKWEKFYPDIPLKVIYSPYRAILSPLLEYITKAEKEADRAPVTVLLPQFIVKKWWHTFLHNQTAIILRFFLIMKKDVVIATLPYHLRE</sequence>
<dbReference type="PANTHER" id="PTHR47704">
    <property type="entry name" value="POTASSIUM TRANSPORTER KIMA"/>
    <property type="match status" value="1"/>
</dbReference>
<reference evidence="1 2" key="1">
    <citation type="submission" date="2016-11" db="EMBL/GenBank/DDBJ databases">
        <authorList>
            <person name="Kadnikov V."/>
            <person name="Nazina T."/>
        </authorList>
    </citation>
    <scope>NUCLEOTIDE SEQUENCE [LARGE SCALE GENOMIC DNA]</scope>
    <source>
        <strain evidence="1 2">1017</strain>
    </source>
</reference>
<evidence type="ECO:0000313" key="2">
    <source>
        <dbReference type="Proteomes" id="UP000186030"/>
    </source>
</evidence>
<comment type="caution">
    <text evidence="1">The sequence shown here is derived from an EMBL/GenBank/DDBJ whole genome shotgun (WGS) entry which is preliminary data.</text>
</comment>
<evidence type="ECO:0000313" key="1">
    <source>
        <dbReference type="EMBL" id="OKO91541.1"/>
    </source>
</evidence>
<dbReference type="Proteomes" id="UP000186030">
    <property type="component" value="Unassembled WGS sequence"/>
</dbReference>
<gene>
    <name evidence="1" type="ORF">BRO54_2662</name>
</gene>
<accession>A0A1Q5SU55</accession>
<name>A0A1Q5SU55_9BACL</name>
<dbReference type="InterPro" id="IPR053153">
    <property type="entry name" value="APC_K+_Transporter"/>
</dbReference>
<proteinExistence type="predicted"/>
<organism evidence="1 2">
    <name type="scientific">Geobacillus proteiniphilus</name>
    <dbReference type="NCBI Taxonomy" id="860353"/>
    <lineage>
        <taxon>Bacteria</taxon>
        <taxon>Bacillati</taxon>
        <taxon>Bacillota</taxon>
        <taxon>Bacilli</taxon>
        <taxon>Bacillales</taxon>
        <taxon>Anoxybacillaceae</taxon>
        <taxon>Geobacillus</taxon>
    </lineage>
</organism>